<keyword evidence="2" id="KW-1185">Reference proteome</keyword>
<sequence length="51" mass="5972">MSTEIELKRAEMIKLAESFNWDLVHPSVVKVSQELDQLLLQTLQTMRSRVE</sequence>
<dbReference type="GO" id="GO:0043937">
    <property type="term" value="P:regulation of sporulation"/>
    <property type="evidence" value="ECO:0007669"/>
    <property type="project" value="InterPro"/>
</dbReference>
<comment type="caution">
    <text evidence="1">The sequence shown here is derived from an EMBL/GenBank/DDBJ whole genome shotgun (WGS) entry which is preliminary data.</text>
</comment>
<proteinExistence type="predicted"/>
<dbReference type="InterPro" id="IPR036638">
    <property type="entry name" value="HLH_DNA-bd_sf"/>
</dbReference>
<dbReference type="AlphaFoldDB" id="A0A2V2YSP0"/>
<dbReference type="RefSeq" id="WP_110044675.1">
    <property type="nucleotide sequence ID" value="NZ_CP054613.1"/>
</dbReference>
<dbReference type="InterPro" id="IPR037208">
    <property type="entry name" value="Spo0E-like_sf"/>
</dbReference>
<dbReference type="SUPFAM" id="SSF140500">
    <property type="entry name" value="BAS1536-like"/>
    <property type="match status" value="1"/>
</dbReference>
<dbReference type="Pfam" id="PF09388">
    <property type="entry name" value="SpoOE-like"/>
    <property type="match status" value="1"/>
</dbReference>
<dbReference type="InterPro" id="IPR018540">
    <property type="entry name" value="Spo0E-like"/>
</dbReference>
<protein>
    <submittedName>
        <fullName evidence="1">Spo0E like sporulation regulatory protein</fullName>
    </submittedName>
</protein>
<dbReference type="Proteomes" id="UP000246635">
    <property type="component" value="Unassembled WGS sequence"/>
</dbReference>
<evidence type="ECO:0000313" key="1">
    <source>
        <dbReference type="EMBL" id="PWW01179.1"/>
    </source>
</evidence>
<name>A0A2V2YSP0_9BACL</name>
<gene>
    <name evidence="1" type="ORF">DFQ01_11069</name>
</gene>
<reference evidence="1 2" key="1">
    <citation type="submission" date="2018-05" db="EMBL/GenBank/DDBJ databases">
        <title>Genomic Encyclopedia of Type Strains, Phase III (KMG-III): the genomes of soil and plant-associated and newly described type strains.</title>
        <authorList>
            <person name="Whitman W."/>
        </authorList>
    </citation>
    <scope>NUCLEOTIDE SEQUENCE [LARGE SCALE GENOMIC DNA]</scope>
    <source>
        <strain evidence="1 2">CECT 5696</strain>
    </source>
</reference>
<dbReference type="EMBL" id="QGTQ01000010">
    <property type="protein sequence ID" value="PWW01179.1"/>
    <property type="molecule type" value="Genomic_DNA"/>
</dbReference>
<evidence type="ECO:0000313" key="2">
    <source>
        <dbReference type="Proteomes" id="UP000246635"/>
    </source>
</evidence>
<accession>A0A2V2YSP0</accession>
<organism evidence="1 2">
    <name type="scientific">Paenibacillus cellulosilyticus</name>
    <dbReference type="NCBI Taxonomy" id="375489"/>
    <lineage>
        <taxon>Bacteria</taxon>
        <taxon>Bacillati</taxon>
        <taxon>Bacillota</taxon>
        <taxon>Bacilli</taxon>
        <taxon>Bacillales</taxon>
        <taxon>Paenibacillaceae</taxon>
        <taxon>Paenibacillus</taxon>
    </lineage>
</organism>
<dbReference type="GO" id="GO:0046983">
    <property type="term" value="F:protein dimerization activity"/>
    <property type="evidence" value="ECO:0007669"/>
    <property type="project" value="InterPro"/>
</dbReference>
<dbReference type="Gene3D" id="4.10.280.10">
    <property type="entry name" value="Helix-loop-helix DNA-binding domain"/>
    <property type="match status" value="1"/>
</dbReference>